<organism evidence="2 3">
    <name type="scientific">Clydaea vesicula</name>
    <dbReference type="NCBI Taxonomy" id="447962"/>
    <lineage>
        <taxon>Eukaryota</taxon>
        <taxon>Fungi</taxon>
        <taxon>Fungi incertae sedis</taxon>
        <taxon>Chytridiomycota</taxon>
        <taxon>Chytridiomycota incertae sedis</taxon>
        <taxon>Chytridiomycetes</taxon>
        <taxon>Lobulomycetales</taxon>
        <taxon>Lobulomycetaceae</taxon>
        <taxon>Clydaea</taxon>
    </lineage>
</organism>
<feature type="chain" id="PRO_5042149794" evidence="1">
    <location>
        <begin position="22"/>
        <end position="155"/>
    </location>
</feature>
<name>A0AAD5U3T7_9FUNG</name>
<keyword evidence="1" id="KW-0732">Signal</keyword>
<proteinExistence type="predicted"/>
<dbReference type="EMBL" id="JADGJW010000424">
    <property type="protein sequence ID" value="KAJ3217503.1"/>
    <property type="molecule type" value="Genomic_DNA"/>
</dbReference>
<keyword evidence="3" id="KW-1185">Reference proteome</keyword>
<evidence type="ECO:0000313" key="2">
    <source>
        <dbReference type="EMBL" id="KAJ3217503.1"/>
    </source>
</evidence>
<feature type="signal peptide" evidence="1">
    <location>
        <begin position="1"/>
        <end position="21"/>
    </location>
</feature>
<protein>
    <submittedName>
        <fullName evidence="2">Uncharacterized protein</fullName>
    </submittedName>
</protein>
<reference evidence="2" key="1">
    <citation type="submission" date="2020-05" db="EMBL/GenBank/DDBJ databases">
        <title>Phylogenomic resolution of chytrid fungi.</title>
        <authorList>
            <person name="Stajich J.E."/>
            <person name="Amses K."/>
            <person name="Simmons R."/>
            <person name="Seto K."/>
            <person name="Myers J."/>
            <person name="Bonds A."/>
            <person name="Quandt C.A."/>
            <person name="Barry K."/>
            <person name="Liu P."/>
            <person name="Grigoriev I."/>
            <person name="Longcore J.E."/>
            <person name="James T.Y."/>
        </authorList>
    </citation>
    <scope>NUCLEOTIDE SEQUENCE</scope>
    <source>
        <strain evidence="2">JEL0476</strain>
    </source>
</reference>
<accession>A0AAD5U3T7</accession>
<evidence type="ECO:0000256" key="1">
    <source>
        <dbReference type="SAM" id="SignalP"/>
    </source>
</evidence>
<comment type="caution">
    <text evidence="2">The sequence shown here is derived from an EMBL/GenBank/DDBJ whole genome shotgun (WGS) entry which is preliminary data.</text>
</comment>
<evidence type="ECO:0000313" key="3">
    <source>
        <dbReference type="Proteomes" id="UP001211065"/>
    </source>
</evidence>
<dbReference type="Proteomes" id="UP001211065">
    <property type="component" value="Unassembled WGS sequence"/>
</dbReference>
<gene>
    <name evidence="2" type="ORF">HK099_005451</name>
</gene>
<sequence length="155" mass="16830">MNLKLVHLIFAFLFITVAIKAAAPPGVEDLPHGNEDREERRKIHESNLSLKAQNMIDKKTAIKTKIEPTEVPTDEVVKTVTTVSSKTTESVSTTTSVSSSATLTSTSSSSFVSVTFLPTTTTTDVPVETQFIESAASKLTFSLLVLSTFSLYFLL</sequence>
<dbReference type="AlphaFoldDB" id="A0AAD5U3T7"/>